<accession>A0A0M3KDZ8</accession>
<protein>
    <recommendedName>
        <fullName evidence="3">3-hydroxyisobutyrate dehydrogenase</fullName>
        <ecNumber evidence="3">1.1.1.31</ecNumber>
    </recommendedName>
</protein>
<dbReference type="PANTHER" id="PTHR22981">
    <property type="entry name" value="3-HYDROXYISOBUTYRATE DEHYDROGENASE-RELATED"/>
    <property type="match status" value="1"/>
</dbReference>
<evidence type="ECO:0000256" key="2">
    <source>
        <dbReference type="ARBA" id="ARBA00006013"/>
    </source>
</evidence>
<dbReference type="EC" id="1.1.1.31" evidence="3"/>
<evidence type="ECO:0000256" key="6">
    <source>
        <dbReference type="ARBA" id="ARBA00023027"/>
    </source>
</evidence>
<dbReference type="PANTHER" id="PTHR22981:SF7">
    <property type="entry name" value="3-HYDROXYISOBUTYRATE DEHYDROGENASE, MITOCHONDRIAL"/>
    <property type="match status" value="1"/>
</dbReference>
<dbReference type="Proteomes" id="UP000267096">
    <property type="component" value="Unassembled WGS sequence"/>
</dbReference>
<dbReference type="AlphaFoldDB" id="A0A0M3KDZ8"/>
<evidence type="ECO:0000313" key="11">
    <source>
        <dbReference type="WBParaSite" id="ASIM_0001920301-mRNA-1"/>
    </source>
</evidence>
<dbReference type="WBParaSite" id="ASIM_0001920301-mRNA-1">
    <property type="protein sequence ID" value="ASIM_0001920301-mRNA-1"/>
    <property type="gene ID" value="ASIM_0001920301"/>
</dbReference>
<dbReference type="EMBL" id="UYRR01035762">
    <property type="protein sequence ID" value="VDK65444.1"/>
    <property type="molecule type" value="Genomic_DNA"/>
</dbReference>
<dbReference type="PROSITE" id="PS00895">
    <property type="entry name" value="3_HYDROXYISOBUT_DH"/>
    <property type="match status" value="1"/>
</dbReference>
<evidence type="ECO:0000256" key="5">
    <source>
        <dbReference type="ARBA" id="ARBA00023002"/>
    </source>
</evidence>
<evidence type="ECO:0000313" key="9">
    <source>
        <dbReference type="EMBL" id="VDK65444.1"/>
    </source>
</evidence>
<dbReference type="Gene3D" id="3.40.50.720">
    <property type="entry name" value="NAD(P)-binding Rossmann-like Domain"/>
    <property type="match status" value="1"/>
</dbReference>
<evidence type="ECO:0000256" key="1">
    <source>
        <dbReference type="ARBA" id="ARBA00005109"/>
    </source>
</evidence>
<dbReference type="InterPro" id="IPR002204">
    <property type="entry name" value="3-OH-isobutyrate_DH-rel_CS"/>
</dbReference>
<dbReference type="SUPFAM" id="SSF51735">
    <property type="entry name" value="NAD(P)-binding Rossmann-fold domains"/>
    <property type="match status" value="1"/>
</dbReference>
<dbReference type="GO" id="GO:0005739">
    <property type="term" value="C:mitochondrion"/>
    <property type="evidence" value="ECO:0007669"/>
    <property type="project" value="TreeGrafter"/>
</dbReference>
<dbReference type="Pfam" id="PF03446">
    <property type="entry name" value="NAD_binding_2"/>
    <property type="match status" value="1"/>
</dbReference>
<reference evidence="9 10" key="2">
    <citation type="submission" date="2018-11" db="EMBL/GenBank/DDBJ databases">
        <authorList>
            <consortium name="Pathogen Informatics"/>
        </authorList>
    </citation>
    <scope>NUCLEOTIDE SEQUENCE [LARGE SCALE GENOMIC DNA]</scope>
</reference>
<comment type="catalytic activity">
    <reaction evidence="7">
        <text>3-hydroxy-2-methylpropanoate + NAD(+) = 2-methyl-3-oxopropanoate + NADH + H(+)</text>
        <dbReference type="Rhea" id="RHEA:17681"/>
        <dbReference type="ChEBI" id="CHEBI:11805"/>
        <dbReference type="ChEBI" id="CHEBI:15378"/>
        <dbReference type="ChEBI" id="CHEBI:57540"/>
        <dbReference type="ChEBI" id="CHEBI:57700"/>
        <dbReference type="ChEBI" id="CHEBI:57945"/>
        <dbReference type="EC" id="1.1.1.31"/>
    </reaction>
</comment>
<evidence type="ECO:0000313" key="10">
    <source>
        <dbReference type="Proteomes" id="UP000267096"/>
    </source>
</evidence>
<dbReference type="OrthoDB" id="435038at2759"/>
<dbReference type="InterPro" id="IPR006115">
    <property type="entry name" value="6PGDH_NADP-bd"/>
</dbReference>
<dbReference type="GO" id="GO:0006574">
    <property type="term" value="P:L-valine catabolic process"/>
    <property type="evidence" value="ECO:0007669"/>
    <property type="project" value="TreeGrafter"/>
</dbReference>
<evidence type="ECO:0000256" key="4">
    <source>
        <dbReference type="ARBA" id="ARBA00022456"/>
    </source>
</evidence>
<keyword evidence="5" id="KW-0560">Oxidoreductase</keyword>
<gene>
    <name evidence="9" type="ORF">ASIM_LOCUS18596</name>
</gene>
<evidence type="ECO:0000259" key="8">
    <source>
        <dbReference type="Pfam" id="PF03446"/>
    </source>
</evidence>
<name>A0A0M3KDZ8_ANISI</name>
<comment type="similarity">
    <text evidence="2">Belongs to the HIBADH-related family. 3-hydroxyisobutyrate dehydrogenase subfamily.</text>
</comment>
<keyword evidence="4" id="KW-0101">Branched-chain amino acid catabolism</keyword>
<keyword evidence="10" id="KW-1185">Reference proteome</keyword>
<evidence type="ECO:0000256" key="3">
    <source>
        <dbReference type="ARBA" id="ARBA00012991"/>
    </source>
</evidence>
<dbReference type="InterPro" id="IPR036291">
    <property type="entry name" value="NAD(P)-bd_dom_sf"/>
</dbReference>
<dbReference type="GO" id="GO:0050661">
    <property type="term" value="F:NADP binding"/>
    <property type="evidence" value="ECO:0007669"/>
    <property type="project" value="InterPro"/>
</dbReference>
<dbReference type="GO" id="GO:0008442">
    <property type="term" value="F:3-hydroxyisobutyrate dehydrogenase activity"/>
    <property type="evidence" value="ECO:0007669"/>
    <property type="project" value="UniProtKB-EC"/>
</dbReference>
<keyword evidence="6" id="KW-0520">NAD</keyword>
<evidence type="ECO:0000256" key="7">
    <source>
        <dbReference type="ARBA" id="ARBA00049197"/>
    </source>
</evidence>
<proteinExistence type="inferred from homology"/>
<comment type="pathway">
    <text evidence="1">Amino-acid degradation; L-valine degradation.</text>
</comment>
<reference evidence="11" key="1">
    <citation type="submission" date="2017-02" db="UniProtKB">
        <authorList>
            <consortium name="WormBaseParasite"/>
        </authorList>
    </citation>
    <scope>IDENTIFICATION</scope>
</reference>
<sequence>MASVGFIGLGNMGSHMARNLLRQGCKLVVCDVDAKRIAELKSEGAEIAEHPADVAIACTKLMTMLPNSRIVTDVFTADNGILR</sequence>
<feature type="domain" description="6-phosphogluconate dehydrogenase NADP-binding" evidence="8">
    <location>
        <begin position="4"/>
        <end position="82"/>
    </location>
</feature>
<organism evidence="11">
    <name type="scientific">Anisakis simplex</name>
    <name type="common">Herring worm</name>
    <dbReference type="NCBI Taxonomy" id="6269"/>
    <lineage>
        <taxon>Eukaryota</taxon>
        <taxon>Metazoa</taxon>
        <taxon>Ecdysozoa</taxon>
        <taxon>Nematoda</taxon>
        <taxon>Chromadorea</taxon>
        <taxon>Rhabditida</taxon>
        <taxon>Spirurina</taxon>
        <taxon>Ascaridomorpha</taxon>
        <taxon>Ascaridoidea</taxon>
        <taxon>Anisakidae</taxon>
        <taxon>Anisakis</taxon>
        <taxon>Anisakis simplex complex</taxon>
    </lineage>
</organism>